<evidence type="ECO:0000256" key="7">
    <source>
        <dbReference type="ARBA" id="ARBA00022962"/>
    </source>
</evidence>
<sequence>LKDANSTEMDASTSDPVISLMEEQKDVVNLGGTMRLGAWDCELSENSLVQRVYGGVPSISERHRHRYEFNSAYKKTLEDAGLSTSGINTETGLVEIIELADHPWFIGVQYHPEYKSTVANPHPLFVGLVKAALDHKLKRTQQVSS</sequence>
<feature type="domain" description="Glutamine amidotransferase" evidence="10">
    <location>
        <begin position="23"/>
        <end position="130"/>
    </location>
</feature>
<evidence type="ECO:0000256" key="3">
    <source>
        <dbReference type="ARBA" id="ARBA00012291"/>
    </source>
</evidence>
<protein>
    <recommendedName>
        <fullName evidence="3">CTP synthase (glutamine hydrolyzing)</fullName>
        <ecNumber evidence="3">6.3.4.2</ecNumber>
    </recommendedName>
</protein>
<evidence type="ECO:0000256" key="5">
    <source>
        <dbReference type="ARBA" id="ARBA00022741"/>
    </source>
</evidence>
<evidence type="ECO:0000256" key="1">
    <source>
        <dbReference type="ARBA" id="ARBA00005171"/>
    </source>
</evidence>
<evidence type="ECO:0000256" key="8">
    <source>
        <dbReference type="ARBA" id="ARBA00022975"/>
    </source>
</evidence>
<comment type="pathway">
    <text evidence="1">Pyrimidine metabolism; CTP biosynthesis via de novo pathway; CTP from UDP: step 2/2.</text>
</comment>
<dbReference type="PANTHER" id="PTHR11550">
    <property type="entry name" value="CTP SYNTHASE"/>
    <property type="match status" value="1"/>
</dbReference>
<keyword evidence="6" id="KW-0067">ATP-binding</keyword>
<keyword evidence="4" id="KW-0436">Ligase</keyword>
<keyword evidence="7" id="KW-0315">Glutamine amidotransferase</keyword>
<keyword evidence="5" id="KW-0547">Nucleotide-binding</keyword>
<dbReference type="UniPathway" id="UPA00159">
    <property type="reaction ID" value="UER00277"/>
</dbReference>
<evidence type="ECO:0000256" key="2">
    <source>
        <dbReference type="ARBA" id="ARBA00007533"/>
    </source>
</evidence>
<dbReference type="PANTHER" id="PTHR11550:SF0">
    <property type="entry name" value="CTP SYNTHASE-RELATED"/>
    <property type="match status" value="1"/>
</dbReference>
<evidence type="ECO:0000256" key="9">
    <source>
        <dbReference type="ARBA" id="ARBA00047781"/>
    </source>
</evidence>
<accession>A0A0F9LU42</accession>
<reference evidence="11" key="1">
    <citation type="journal article" date="2015" name="Nature">
        <title>Complex archaea that bridge the gap between prokaryotes and eukaryotes.</title>
        <authorList>
            <person name="Spang A."/>
            <person name="Saw J.H."/>
            <person name="Jorgensen S.L."/>
            <person name="Zaremba-Niedzwiedzka K."/>
            <person name="Martijn J."/>
            <person name="Lind A.E."/>
            <person name="van Eijk R."/>
            <person name="Schleper C."/>
            <person name="Guy L."/>
            <person name="Ettema T.J."/>
        </authorList>
    </citation>
    <scope>NUCLEOTIDE SEQUENCE</scope>
</reference>
<dbReference type="InterPro" id="IPR029062">
    <property type="entry name" value="Class_I_gatase-like"/>
</dbReference>
<comment type="caution">
    <text evidence="11">The sequence shown here is derived from an EMBL/GenBank/DDBJ whole genome shotgun (WGS) entry which is preliminary data.</text>
</comment>
<dbReference type="GO" id="GO:0005829">
    <property type="term" value="C:cytosol"/>
    <property type="evidence" value="ECO:0007669"/>
    <property type="project" value="TreeGrafter"/>
</dbReference>
<dbReference type="GO" id="GO:0005524">
    <property type="term" value="F:ATP binding"/>
    <property type="evidence" value="ECO:0007669"/>
    <property type="project" value="UniProtKB-KW"/>
</dbReference>
<keyword evidence="8" id="KW-0665">Pyrimidine biosynthesis</keyword>
<dbReference type="InterPro" id="IPR017926">
    <property type="entry name" value="GATASE"/>
</dbReference>
<comment type="similarity">
    <text evidence="2">Belongs to the CTP synthase family.</text>
</comment>
<organism evidence="11">
    <name type="scientific">marine sediment metagenome</name>
    <dbReference type="NCBI Taxonomy" id="412755"/>
    <lineage>
        <taxon>unclassified sequences</taxon>
        <taxon>metagenomes</taxon>
        <taxon>ecological metagenomes</taxon>
    </lineage>
</organism>
<dbReference type="EMBL" id="LAZR01005817">
    <property type="protein sequence ID" value="KKM96908.1"/>
    <property type="molecule type" value="Genomic_DNA"/>
</dbReference>
<dbReference type="InterPro" id="IPR004468">
    <property type="entry name" value="CTP_synthase"/>
</dbReference>
<evidence type="ECO:0000313" key="11">
    <source>
        <dbReference type="EMBL" id="KKM96908.1"/>
    </source>
</evidence>
<evidence type="ECO:0000256" key="4">
    <source>
        <dbReference type="ARBA" id="ARBA00022598"/>
    </source>
</evidence>
<name>A0A0F9LU42_9ZZZZ</name>
<evidence type="ECO:0000256" key="6">
    <source>
        <dbReference type="ARBA" id="ARBA00022840"/>
    </source>
</evidence>
<dbReference type="AlphaFoldDB" id="A0A0F9LU42"/>
<feature type="non-terminal residue" evidence="11">
    <location>
        <position position="1"/>
    </location>
</feature>
<comment type="catalytic activity">
    <reaction evidence="9">
        <text>UTP + L-glutamine + ATP + H2O = CTP + L-glutamate + ADP + phosphate + 2 H(+)</text>
        <dbReference type="Rhea" id="RHEA:26426"/>
        <dbReference type="ChEBI" id="CHEBI:15377"/>
        <dbReference type="ChEBI" id="CHEBI:15378"/>
        <dbReference type="ChEBI" id="CHEBI:29985"/>
        <dbReference type="ChEBI" id="CHEBI:30616"/>
        <dbReference type="ChEBI" id="CHEBI:37563"/>
        <dbReference type="ChEBI" id="CHEBI:43474"/>
        <dbReference type="ChEBI" id="CHEBI:46398"/>
        <dbReference type="ChEBI" id="CHEBI:58359"/>
        <dbReference type="ChEBI" id="CHEBI:456216"/>
        <dbReference type="EC" id="6.3.4.2"/>
    </reaction>
</comment>
<gene>
    <name evidence="11" type="ORF">LCGC14_1173360</name>
</gene>
<dbReference type="PROSITE" id="PS51273">
    <property type="entry name" value="GATASE_TYPE_1"/>
    <property type="match status" value="1"/>
</dbReference>
<dbReference type="GO" id="GO:0044210">
    <property type="term" value="P:'de novo' CTP biosynthetic process"/>
    <property type="evidence" value="ECO:0007669"/>
    <property type="project" value="UniProtKB-UniPathway"/>
</dbReference>
<dbReference type="Pfam" id="PF00117">
    <property type="entry name" value="GATase"/>
    <property type="match status" value="1"/>
</dbReference>
<dbReference type="GO" id="GO:0003883">
    <property type="term" value="F:CTP synthase activity"/>
    <property type="evidence" value="ECO:0007669"/>
    <property type="project" value="UniProtKB-EC"/>
</dbReference>
<dbReference type="GO" id="GO:0042802">
    <property type="term" value="F:identical protein binding"/>
    <property type="evidence" value="ECO:0007669"/>
    <property type="project" value="TreeGrafter"/>
</dbReference>
<evidence type="ECO:0000259" key="10">
    <source>
        <dbReference type="Pfam" id="PF00117"/>
    </source>
</evidence>
<dbReference type="Gene3D" id="3.40.50.880">
    <property type="match status" value="1"/>
</dbReference>
<dbReference type="GO" id="GO:0019856">
    <property type="term" value="P:pyrimidine nucleobase biosynthetic process"/>
    <property type="evidence" value="ECO:0007669"/>
    <property type="project" value="TreeGrafter"/>
</dbReference>
<dbReference type="SUPFAM" id="SSF52317">
    <property type="entry name" value="Class I glutamine amidotransferase-like"/>
    <property type="match status" value="1"/>
</dbReference>
<dbReference type="EC" id="6.3.4.2" evidence="3"/>
<proteinExistence type="inferred from homology"/>